<evidence type="ECO:0000313" key="5">
    <source>
        <dbReference type="Proteomes" id="UP000029074"/>
    </source>
</evidence>
<organism evidence="2 4">
    <name type="scientific">Bifidobacterium gallicum DSM 20093 = LMG 11596</name>
    <dbReference type="NCBI Taxonomy" id="561180"/>
    <lineage>
        <taxon>Bacteria</taxon>
        <taxon>Bacillati</taxon>
        <taxon>Actinomycetota</taxon>
        <taxon>Actinomycetes</taxon>
        <taxon>Bifidobacteriales</taxon>
        <taxon>Bifidobacteriaceae</taxon>
        <taxon>Bifidobacterium</taxon>
    </lineage>
</organism>
<dbReference type="STRING" id="561180.BIFGAL_02798"/>
<dbReference type="InterPro" id="IPR016195">
    <property type="entry name" value="Pol/histidinol_Pase-like"/>
</dbReference>
<dbReference type="Pfam" id="PF02811">
    <property type="entry name" value="PHP"/>
    <property type="match status" value="1"/>
</dbReference>
<dbReference type="eggNOG" id="COG0613">
    <property type="taxonomic scope" value="Bacteria"/>
</dbReference>
<dbReference type="AlphaFoldDB" id="D1NSN9"/>
<dbReference type="PANTHER" id="PTHR42924">
    <property type="entry name" value="EXONUCLEASE"/>
    <property type="match status" value="1"/>
</dbReference>
<dbReference type="EC" id="3.1.3.-" evidence="2"/>
<dbReference type="InterPro" id="IPR052018">
    <property type="entry name" value="PHP_domain"/>
</dbReference>
<accession>D1NSN9</accession>
<feature type="domain" description="Polymerase/histidinol phosphatase N-terminal" evidence="1">
    <location>
        <begin position="10"/>
        <end position="84"/>
    </location>
</feature>
<dbReference type="CDD" id="cd07438">
    <property type="entry name" value="PHP_HisPPase_AMP"/>
    <property type="match status" value="1"/>
</dbReference>
<dbReference type="SUPFAM" id="SSF89550">
    <property type="entry name" value="PHP domain-like"/>
    <property type="match status" value="1"/>
</dbReference>
<dbReference type="PANTHER" id="PTHR42924:SF3">
    <property type="entry name" value="POLYMERASE_HISTIDINOL PHOSPHATASE N-TERMINAL DOMAIN-CONTAINING PROTEIN"/>
    <property type="match status" value="1"/>
</dbReference>
<reference evidence="3 5" key="2">
    <citation type="submission" date="2014-03" db="EMBL/GenBank/DDBJ databases">
        <title>Genomics of Bifidobacteria.</title>
        <authorList>
            <person name="Ventura M."/>
            <person name="Milani C."/>
            <person name="Lugli G.A."/>
        </authorList>
    </citation>
    <scope>NUCLEOTIDE SEQUENCE [LARGE SCALE GENOMIC DNA]</scope>
    <source>
        <strain evidence="3 5">LMG 11596</strain>
    </source>
</reference>
<dbReference type="GO" id="GO:0035312">
    <property type="term" value="F:5'-3' DNA exonuclease activity"/>
    <property type="evidence" value="ECO:0007669"/>
    <property type="project" value="TreeGrafter"/>
</dbReference>
<dbReference type="GO" id="GO:0004534">
    <property type="term" value="F:5'-3' RNA exonuclease activity"/>
    <property type="evidence" value="ECO:0007669"/>
    <property type="project" value="TreeGrafter"/>
</dbReference>
<keyword evidence="2" id="KW-0378">Hydrolase</keyword>
<proteinExistence type="predicted"/>
<sequence length="288" mass="31551">MPTEPPKTGWDLHCHTVFSDGTETPTALVRLSREIGLHGVAITDHDTTAGWQEAEQAAVTIGQPLMRGTEITAHVHGVSVHMLAYLYNPHSQHIRELFETTRQGRLERTKRMVALMSKDLPISWDDVLAQVKQGSRTTIGRPHIADALVAAGVYRDRNEAFQGAVASSSPYYLPTPSPTAQQVVEAIRDAGGVTVIAHAADPSRNKHVLSDEQIRELADQGLDGLEVWHRGNPEDQRRRLLELARQCHLLVTGGSDWHGAGKPNALGEYLTDDETVARIAERGAIAIV</sequence>
<dbReference type="InterPro" id="IPR003141">
    <property type="entry name" value="Pol/His_phosphatase_N"/>
</dbReference>
<name>D1NSN9_9BIFI</name>
<reference evidence="2 4" key="1">
    <citation type="submission" date="2009-11" db="EMBL/GenBank/DDBJ databases">
        <authorList>
            <person name="Weinstock G."/>
            <person name="Sodergren E."/>
            <person name="Clifton S."/>
            <person name="Fulton L."/>
            <person name="Fulton B."/>
            <person name="Courtney L."/>
            <person name="Fronick C."/>
            <person name="Harrison M."/>
            <person name="Strong C."/>
            <person name="Farmer C."/>
            <person name="Delahaunty K."/>
            <person name="Markovic C."/>
            <person name="Hall O."/>
            <person name="Minx P."/>
            <person name="Tomlinson C."/>
            <person name="Mitreva M."/>
            <person name="Nelson J."/>
            <person name="Hou S."/>
            <person name="Wollam A."/>
            <person name="Pepin K.H."/>
            <person name="Johnson M."/>
            <person name="Bhonagiri V."/>
            <person name="Nash W.E."/>
            <person name="Warren W."/>
            <person name="Chinwalla A."/>
            <person name="Mardis E.R."/>
            <person name="Wilson R.K."/>
        </authorList>
    </citation>
    <scope>NUCLEOTIDE SEQUENCE [LARGE SCALE GENOMIC DNA]</scope>
    <source>
        <strain evidence="2 4">DSM 20093</strain>
    </source>
</reference>
<dbReference type="Proteomes" id="UP000003656">
    <property type="component" value="Unassembled WGS sequence"/>
</dbReference>
<dbReference type="EMBL" id="JGYW01000004">
    <property type="protein sequence ID" value="KFI59283.1"/>
    <property type="molecule type" value="Genomic_DNA"/>
</dbReference>
<dbReference type="InterPro" id="IPR004013">
    <property type="entry name" value="PHP_dom"/>
</dbReference>
<protein>
    <submittedName>
        <fullName evidence="2">PHP domain protein</fullName>
        <ecNumber evidence="2">3.1.3.-</ecNumber>
    </submittedName>
    <submittedName>
        <fullName evidence="3">Phosphoesterase</fullName>
    </submittedName>
</protein>
<dbReference type="EMBL" id="ABXB03000001">
    <property type="protein sequence ID" value="EFA23691.1"/>
    <property type="molecule type" value="Genomic_DNA"/>
</dbReference>
<gene>
    <name evidence="3" type="ORF">BGLCM_0877</name>
    <name evidence="2" type="ORF">BIFGAL_02798</name>
</gene>
<evidence type="ECO:0000313" key="4">
    <source>
        <dbReference type="Proteomes" id="UP000003656"/>
    </source>
</evidence>
<keyword evidence="5" id="KW-1185">Reference proteome</keyword>
<dbReference type="Proteomes" id="UP000029074">
    <property type="component" value="Unassembled WGS sequence"/>
</dbReference>
<evidence type="ECO:0000313" key="3">
    <source>
        <dbReference type="EMBL" id="KFI59283.1"/>
    </source>
</evidence>
<evidence type="ECO:0000259" key="1">
    <source>
        <dbReference type="SMART" id="SM00481"/>
    </source>
</evidence>
<dbReference type="SMART" id="SM00481">
    <property type="entry name" value="POLIIIAc"/>
    <property type="match status" value="1"/>
</dbReference>
<dbReference type="Gene3D" id="3.20.20.140">
    <property type="entry name" value="Metal-dependent hydrolases"/>
    <property type="match status" value="1"/>
</dbReference>
<dbReference type="Gene3D" id="1.10.150.650">
    <property type="match status" value="1"/>
</dbReference>
<evidence type="ECO:0000313" key="2">
    <source>
        <dbReference type="EMBL" id="EFA23691.1"/>
    </source>
</evidence>
<comment type="caution">
    <text evidence="2">The sequence shown here is derived from an EMBL/GenBank/DDBJ whole genome shotgun (WGS) entry which is preliminary data.</text>
</comment>